<keyword evidence="2" id="KW-1003">Cell membrane</keyword>
<feature type="transmembrane region" description="Helical" evidence="6">
    <location>
        <begin position="290"/>
        <end position="311"/>
    </location>
</feature>
<evidence type="ECO:0000256" key="3">
    <source>
        <dbReference type="ARBA" id="ARBA00022692"/>
    </source>
</evidence>
<keyword evidence="4 6" id="KW-1133">Transmembrane helix</keyword>
<feature type="transmembrane region" description="Helical" evidence="6">
    <location>
        <begin position="245"/>
        <end position="278"/>
    </location>
</feature>
<dbReference type="CDD" id="cd06581">
    <property type="entry name" value="TM_PBP1_LivM_like"/>
    <property type="match status" value="1"/>
</dbReference>
<dbReference type="EMBL" id="FNAV01000001">
    <property type="protein sequence ID" value="SDE14708.1"/>
    <property type="molecule type" value="Genomic_DNA"/>
</dbReference>
<comment type="subcellular location">
    <subcellularLocation>
        <location evidence="1">Cell membrane</location>
        <topology evidence="1">Multi-pass membrane protein</topology>
    </subcellularLocation>
</comment>
<sequence length="327" mass="34929">MSQTMPTATQRRLRTYAFWAVPVLLLLLPLATNPYTQFIANGMLISVLVTLGFTLTIGNLGQLAFANTAFFGIGAYASAILAAKLGVPWLLTIPLAGAFGALGGFLASAAALRGIRTYYLAIITLAFGELMRWAYLHAKPVTGGTDGMPMPREALFGISLGDDSLKFYIFLGVTVLLVKATLNLMRSRFGRAVMAVRENEIATASLAIPTARVILVTFMWSGFVVGCAGALFARHVGHVFPESFGMLHLIASFAMVLVGGLGSVLGAVLGAVLLTALPEYLRAFPGMEELFFGLIVAGVLVAMPMGLASLLRRLSPVFVERFYREAP</sequence>
<evidence type="ECO:0000256" key="5">
    <source>
        <dbReference type="ARBA" id="ARBA00023136"/>
    </source>
</evidence>
<proteinExistence type="predicted"/>
<feature type="transmembrane region" description="Helical" evidence="6">
    <location>
        <begin position="89"/>
        <end position="111"/>
    </location>
</feature>
<reference evidence="8" key="1">
    <citation type="submission" date="2016-10" db="EMBL/GenBank/DDBJ databases">
        <authorList>
            <person name="Varghese N."/>
            <person name="Submissions S."/>
        </authorList>
    </citation>
    <scope>NUCLEOTIDE SEQUENCE [LARGE SCALE GENOMIC DNA]</scope>
    <source>
        <strain evidence="8">DSM 10146</strain>
    </source>
</reference>
<dbReference type="AlphaFoldDB" id="A0A1G7AIE9"/>
<feature type="transmembrane region" description="Helical" evidence="6">
    <location>
        <begin position="118"/>
        <end position="135"/>
    </location>
</feature>
<feature type="transmembrane region" description="Helical" evidence="6">
    <location>
        <begin position="64"/>
        <end position="83"/>
    </location>
</feature>
<dbReference type="Pfam" id="PF02653">
    <property type="entry name" value="BPD_transp_2"/>
    <property type="match status" value="1"/>
</dbReference>
<accession>A0A1G7AIE9</accession>
<evidence type="ECO:0000313" key="7">
    <source>
        <dbReference type="EMBL" id="SDE14708.1"/>
    </source>
</evidence>
<protein>
    <submittedName>
        <fullName evidence="7">Amino acid/amide ABC transporter membrane protein 2, HAAT family</fullName>
    </submittedName>
</protein>
<feature type="transmembrane region" description="Helical" evidence="6">
    <location>
        <begin position="38"/>
        <end position="57"/>
    </location>
</feature>
<gene>
    <name evidence="7" type="ORF">SAMN04488105_101180</name>
</gene>
<dbReference type="RefSeq" id="WP_089954310.1">
    <property type="nucleotide sequence ID" value="NZ_FNAV01000001.1"/>
</dbReference>
<feature type="transmembrane region" description="Helical" evidence="6">
    <location>
        <begin position="12"/>
        <end position="32"/>
    </location>
</feature>
<keyword evidence="3 6" id="KW-0812">Transmembrane</keyword>
<dbReference type="PANTHER" id="PTHR30482:SF10">
    <property type="entry name" value="HIGH-AFFINITY BRANCHED-CHAIN AMINO ACID TRANSPORT PROTEIN BRAE"/>
    <property type="match status" value="1"/>
</dbReference>
<dbReference type="GO" id="GO:0015658">
    <property type="term" value="F:branched-chain amino acid transmembrane transporter activity"/>
    <property type="evidence" value="ECO:0007669"/>
    <property type="project" value="InterPro"/>
</dbReference>
<feature type="transmembrane region" description="Helical" evidence="6">
    <location>
        <begin position="167"/>
        <end position="185"/>
    </location>
</feature>
<dbReference type="GO" id="GO:0005886">
    <property type="term" value="C:plasma membrane"/>
    <property type="evidence" value="ECO:0007669"/>
    <property type="project" value="UniProtKB-SubCell"/>
</dbReference>
<evidence type="ECO:0000313" key="8">
    <source>
        <dbReference type="Proteomes" id="UP000198994"/>
    </source>
</evidence>
<evidence type="ECO:0000256" key="6">
    <source>
        <dbReference type="SAM" id="Phobius"/>
    </source>
</evidence>
<dbReference type="InterPro" id="IPR043428">
    <property type="entry name" value="LivM-like"/>
</dbReference>
<feature type="transmembrane region" description="Helical" evidence="6">
    <location>
        <begin position="206"/>
        <end position="233"/>
    </location>
</feature>
<dbReference type="InterPro" id="IPR001851">
    <property type="entry name" value="ABC_transp_permease"/>
</dbReference>
<keyword evidence="8" id="KW-1185">Reference proteome</keyword>
<dbReference type="OrthoDB" id="9804361at2"/>
<evidence type="ECO:0000256" key="2">
    <source>
        <dbReference type="ARBA" id="ARBA00022475"/>
    </source>
</evidence>
<keyword evidence="5 6" id="KW-0472">Membrane</keyword>
<dbReference type="STRING" id="282683.SAMN04488105_101180"/>
<dbReference type="Proteomes" id="UP000198994">
    <property type="component" value="Unassembled WGS sequence"/>
</dbReference>
<evidence type="ECO:0000256" key="1">
    <source>
        <dbReference type="ARBA" id="ARBA00004651"/>
    </source>
</evidence>
<dbReference type="PANTHER" id="PTHR30482">
    <property type="entry name" value="HIGH-AFFINITY BRANCHED-CHAIN AMINO ACID TRANSPORT SYSTEM PERMEASE"/>
    <property type="match status" value="1"/>
</dbReference>
<evidence type="ECO:0000256" key="4">
    <source>
        <dbReference type="ARBA" id="ARBA00022989"/>
    </source>
</evidence>
<name>A0A1G7AIE9_9RHOB</name>
<organism evidence="7 8">
    <name type="scientific">Salipiger thiooxidans</name>
    <dbReference type="NCBI Taxonomy" id="282683"/>
    <lineage>
        <taxon>Bacteria</taxon>
        <taxon>Pseudomonadati</taxon>
        <taxon>Pseudomonadota</taxon>
        <taxon>Alphaproteobacteria</taxon>
        <taxon>Rhodobacterales</taxon>
        <taxon>Roseobacteraceae</taxon>
        <taxon>Salipiger</taxon>
    </lineage>
</organism>